<dbReference type="Gene3D" id="1.20.5.110">
    <property type="match status" value="1"/>
</dbReference>
<keyword evidence="2" id="KW-1133">Transmembrane helix</keyword>
<dbReference type="InParanoid" id="Q6CKV7"/>
<dbReference type="HOGENOM" id="CLU_053570_2_1_1"/>
<dbReference type="SMART" id="SM00397">
    <property type="entry name" value="t_SNARE"/>
    <property type="match status" value="1"/>
</dbReference>
<dbReference type="PaxDb" id="284590-Q6CKV7"/>
<keyword evidence="2" id="KW-0472">Membrane</keyword>
<dbReference type="GO" id="GO:0000149">
    <property type="term" value="F:SNARE binding"/>
    <property type="evidence" value="ECO:0007669"/>
    <property type="project" value="TreeGrafter"/>
</dbReference>
<dbReference type="EMBL" id="CR382126">
    <property type="protein sequence ID" value="CAG98140.1"/>
    <property type="molecule type" value="Genomic_DNA"/>
</dbReference>
<proteinExistence type="predicted"/>
<dbReference type="Pfam" id="PF05739">
    <property type="entry name" value="SNARE"/>
    <property type="match status" value="1"/>
</dbReference>
<evidence type="ECO:0000313" key="4">
    <source>
        <dbReference type="EMBL" id="CAG98140.1"/>
    </source>
</evidence>
<dbReference type="GO" id="GO:0006906">
    <property type="term" value="P:vesicle fusion"/>
    <property type="evidence" value="ECO:0007669"/>
    <property type="project" value="TreeGrafter"/>
</dbReference>
<dbReference type="CDD" id="cd15859">
    <property type="entry name" value="SNARE_SYN8"/>
    <property type="match status" value="1"/>
</dbReference>
<name>Q6CKV7_KLULA</name>
<keyword evidence="2" id="KW-0812">Transmembrane</keyword>
<evidence type="ECO:0000259" key="3">
    <source>
        <dbReference type="PROSITE" id="PS50192"/>
    </source>
</evidence>
<evidence type="ECO:0000256" key="2">
    <source>
        <dbReference type="SAM" id="Phobius"/>
    </source>
</evidence>
<dbReference type="OMA" id="ELMGTRH"/>
<dbReference type="GO" id="GO:0005484">
    <property type="term" value="F:SNAP receptor activity"/>
    <property type="evidence" value="ECO:0007669"/>
    <property type="project" value="TreeGrafter"/>
</dbReference>
<dbReference type="STRING" id="284590.Q6CKV7"/>
<dbReference type="FunCoup" id="Q6CKV7">
    <property type="interactions" value="81"/>
</dbReference>
<dbReference type="PANTHER" id="PTHR19957">
    <property type="entry name" value="SYNTAXIN"/>
    <property type="match status" value="1"/>
</dbReference>
<dbReference type="GO" id="GO:0048278">
    <property type="term" value="P:vesicle docking"/>
    <property type="evidence" value="ECO:0007669"/>
    <property type="project" value="TreeGrafter"/>
</dbReference>
<gene>
    <name evidence="4" type="ORF">KLLA0_F07777g</name>
</gene>
<dbReference type="InterPro" id="IPR045242">
    <property type="entry name" value="Syntaxin"/>
</dbReference>
<dbReference type="Proteomes" id="UP000000598">
    <property type="component" value="Chromosome F"/>
</dbReference>
<dbReference type="PANTHER" id="PTHR19957:SF423">
    <property type="entry name" value="SYNTAXIN-8-RELATED"/>
    <property type="match status" value="1"/>
</dbReference>
<dbReference type="GO" id="GO:0031201">
    <property type="term" value="C:SNARE complex"/>
    <property type="evidence" value="ECO:0007669"/>
    <property type="project" value="TreeGrafter"/>
</dbReference>
<dbReference type="PROSITE" id="PS50192">
    <property type="entry name" value="T_SNARE"/>
    <property type="match status" value="1"/>
</dbReference>
<sequence>MNGLKVEYEIDKLIEIVDERDRLMDVLHMQPSKNDNIKLKKHINHTLDLLKDYEDDVPFSEDDRFNHQIKTYNDIIEGLPETVIDKELYRFKRKPNLRETKKVRFKDGLVEEHKEPEQKFKPYKDDESSSTVVDDLLEVKRKELFGNQETGTPKYNISPQVSNQDIFIQQQQQLMEQESHLENLSSSINRTQGISIEINDEVEQQNEHLLTDIERQVDRSESHLQRAGRRLNAYEATAREKGPCFLIVILSIILFLLVII</sequence>
<dbReference type="KEGG" id="kla:KLLA0_F07777g"/>
<accession>Q6CKV7</accession>
<keyword evidence="5" id="KW-1185">Reference proteome</keyword>
<dbReference type="GO" id="GO:0006886">
    <property type="term" value="P:intracellular protein transport"/>
    <property type="evidence" value="ECO:0007669"/>
    <property type="project" value="TreeGrafter"/>
</dbReference>
<dbReference type="GO" id="GO:0012505">
    <property type="term" value="C:endomembrane system"/>
    <property type="evidence" value="ECO:0007669"/>
    <property type="project" value="TreeGrafter"/>
</dbReference>
<keyword evidence="1" id="KW-0175">Coiled coil</keyword>
<feature type="coiled-coil region" evidence="1">
    <location>
        <begin position="199"/>
        <end position="230"/>
    </location>
</feature>
<reference evidence="4 5" key="1">
    <citation type="journal article" date="2004" name="Nature">
        <title>Genome evolution in yeasts.</title>
        <authorList>
            <consortium name="Genolevures"/>
            <person name="Dujon B."/>
            <person name="Sherman D."/>
            <person name="Fischer G."/>
            <person name="Durrens P."/>
            <person name="Casaregola S."/>
            <person name="Lafontaine I."/>
            <person name="de Montigny J."/>
            <person name="Marck C."/>
            <person name="Neuveglise C."/>
            <person name="Talla E."/>
            <person name="Goffard N."/>
            <person name="Frangeul L."/>
            <person name="Aigle M."/>
            <person name="Anthouard V."/>
            <person name="Babour A."/>
            <person name="Barbe V."/>
            <person name="Barnay S."/>
            <person name="Blanchin S."/>
            <person name="Beckerich J.M."/>
            <person name="Beyne E."/>
            <person name="Bleykasten C."/>
            <person name="Boisrame A."/>
            <person name="Boyer J."/>
            <person name="Cattolico L."/>
            <person name="Confanioleri F."/>
            <person name="de Daruvar A."/>
            <person name="Despons L."/>
            <person name="Fabre E."/>
            <person name="Fairhead C."/>
            <person name="Ferry-Dumazet H."/>
            <person name="Groppi A."/>
            <person name="Hantraye F."/>
            <person name="Hennequin C."/>
            <person name="Jauniaux N."/>
            <person name="Joyet P."/>
            <person name="Kachouri R."/>
            <person name="Kerrest A."/>
            <person name="Koszul R."/>
            <person name="Lemaire M."/>
            <person name="Lesur I."/>
            <person name="Ma L."/>
            <person name="Muller H."/>
            <person name="Nicaud J.M."/>
            <person name="Nikolski M."/>
            <person name="Oztas S."/>
            <person name="Ozier-Kalogeropoulos O."/>
            <person name="Pellenz S."/>
            <person name="Potier S."/>
            <person name="Richard G.F."/>
            <person name="Straub M.L."/>
            <person name="Suleau A."/>
            <person name="Swennene D."/>
            <person name="Tekaia F."/>
            <person name="Wesolowski-Louvel M."/>
            <person name="Westhof E."/>
            <person name="Wirth B."/>
            <person name="Zeniou-Meyer M."/>
            <person name="Zivanovic I."/>
            <person name="Bolotin-Fukuhara M."/>
            <person name="Thierry A."/>
            <person name="Bouchier C."/>
            <person name="Caudron B."/>
            <person name="Scarpelli C."/>
            <person name="Gaillardin C."/>
            <person name="Weissenbach J."/>
            <person name="Wincker P."/>
            <person name="Souciet J.L."/>
        </authorList>
    </citation>
    <scope>NUCLEOTIDE SEQUENCE [LARGE SCALE GENOMIC DNA]</scope>
    <source>
        <strain evidence="5">ATCC 8585 / CBS 2359 / DSM 70799 / NBRC 1267 / NRRL Y-1140 / WM37</strain>
    </source>
</reference>
<feature type="transmembrane region" description="Helical" evidence="2">
    <location>
        <begin position="242"/>
        <end position="259"/>
    </location>
</feature>
<dbReference type="eggNOG" id="ENOG502RZK4">
    <property type="taxonomic scope" value="Eukaryota"/>
</dbReference>
<evidence type="ECO:0000313" key="5">
    <source>
        <dbReference type="Proteomes" id="UP000000598"/>
    </source>
</evidence>
<dbReference type="InterPro" id="IPR000727">
    <property type="entry name" value="T_SNARE_dom"/>
</dbReference>
<dbReference type="AlphaFoldDB" id="Q6CKV7"/>
<feature type="domain" description="T-SNARE coiled-coil homology" evidence="3">
    <location>
        <begin position="171"/>
        <end position="209"/>
    </location>
</feature>
<dbReference type="SUPFAM" id="SSF58038">
    <property type="entry name" value="SNARE fusion complex"/>
    <property type="match status" value="1"/>
</dbReference>
<evidence type="ECO:0000256" key="1">
    <source>
        <dbReference type="SAM" id="Coils"/>
    </source>
</evidence>
<organism evidence="4 5">
    <name type="scientific">Kluyveromyces lactis (strain ATCC 8585 / CBS 2359 / DSM 70799 / NBRC 1267 / NRRL Y-1140 / WM37)</name>
    <name type="common">Yeast</name>
    <name type="synonym">Candida sphaerica</name>
    <dbReference type="NCBI Taxonomy" id="284590"/>
    <lineage>
        <taxon>Eukaryota</taxon>
        <taxon>Fungi</taxon>
        <taxon>Dikarya</taxon>
        <taxon>Ascomycota</taxon>
        <taxon>Saccharomycotina</taxon>
        <taxon>Saccharomycetes</taxon>
        <taxon>Saccharomycetales</taxon>
        <taxon>Saccharomycetaceae</taxon>
        <taxon>Kluyveromyces</taxon>
    </lineage>
</organism>
<protein>
    <submittedName>
        <fullName evidence="4">KLLA0F07777p</fullName>
    </submittedName>
</protein>